<organism evidence="1 2">
    <name type="scientific">Piloderma croceum (strain F 1598)</name>
    <dbReference type="NCBI Taxonomy" id="765440"/>
    <lineage>
        <taxon>Eukaryota</taxon>
        <taxon>Fungi</taxon>
        <taxon>Dikarya</taxon>
        <taxon>Basidiomycota</taxon>
        <taxon>Agaricomycotina</taxon>
        <taxon>Agaricomycetes</taxon>
        <taxon>Agaricomycetidae</taxon>
        <taxon>Atheliales</taxon>
        <taxon>Atheliaceae</taxon>
        <taxon>Piloderma</taxon>
    </lineage>
</organism>
<dbReference type="OrthoDB" id="2953545at2759"/>
<accession>A0A0C3FZ43</accession>
<dbReference type="HOGENOM" id="CLU_3107170_0_0_1"/>
<dbReference type="EMBL" id="KN832974">
    <property type="protein sequence ID" value="KIM89585.1"/>
    <property type="molecule type" value="Genomic_DNA"/>
</dbReference>
<reference evidence="2" key="2">
    <citation type="submission" date="2015-01" db="EMBL/GenBank/DDBJ databases">
        <title>Evolutionary Origins and Diversification of the Mycorrhizal Mutualists.</title>
        <authorList>
            <consortium name="DOE Joint Genome Institute"/>
            <consortium name="Mycorrhizal Genomics Consortium"/>
            <person name="Kohler A."/>
            <person name="Kuo A."/>
            <person name="Nagy L.G."/>
            <person name="Floudas D."/>
            <person name="Copeland A."/>
            <person name="Barry K.W."/>
            <person name="Cichocki N."/>
            <person name="Veneault-Fourrey C."/>
            <person name="LaButti K."/>
            <person name="Lindquist E.A."/>
            <person name="Lipzen A."/>
            <person name="Lundell T."/>
            <person name="Morin E."/>
            <person name="Murat C."/>
            <person name="Riley R."/>
            <person name="Ohm R."/>
            <person name="Sun H."/>
            <person name="Tunlid A."/>
            <person name="Henrissat B."/>
            <person name="Grigoriev I.V."/>
            <person name="Hibbett D.S."/>
            <person name="Martin F."/>
        </authorList>
    </citation>
    <scope>NUCLEOTIDE SEQUENCE [LARGE SCALE GENOMIC DNA]</scope>
    <source>
        <strain evidence="2">F 1598</strain>
    </source>
</reference>
<proteinExistence type="predicted"/>
<dbReference type="Proteomes" id="UP000054166">
    <property type="component" value="Unassembled WGS sequence"/>
</dbReference>
<evidence type="ECO:0000313" key="2">
    <source>
        <dbReference type="Proteomes" id="UP000054166"/>
    </source>
</evidence>
<evidence type="ECO:0000313" key="1">
    <source>
        <dbReference type="EMBL" id="KIM89585.1"/>
    </source>
</evidence>
<dbReference type="InParanoid" id="A0A0C3FZ43"/>
<dbReference type="AlphaFoldDB" id="A0A0C3FZ43"/>
<protein>
    <submittedName>
        <fullName evidence="1">Uncharacterized protein</fullName>
    </submittedName>
</protein>
<gene>
    <name evidence="1" type="ORF">PILCRDRAFT_1929</name>
</gene>
<sequence>MGSTPPPIPGQLLVQIFITKEEEKALGISEHITVDWRQNNIPDIMIKKGTD</sequence>
<name>A0A0C3FZ43_PILCF</name>
<reference evidence="1 2" key="1">
    <citation type="submission" date="2014-04" db="EMBL/GenBank/DDBJ databases">
        <authorList>
            <consortium name="DOE Joint Genome Institute"/>
            <person name="Kuo A."/>
            <person name="Tarkka M."/>
            <person name="Buscot F."/>
            <person name="Kohler A."/>
            <person name="Nagy L.G."/>
            <person name="Floudas D."/>
            <person name="Copeland A."/>
            <person name="Barry K.W."/>
            <person name="Cichocki N."/>
            <person name="Veneault-Fourrey C."/>
            <person name="LaButti K."/>
            <person name="Lindquist E.A."/>
            <person name="Lipzen A."/>
            <person name="Lundell T."/>
            <person name="Morin E."/>
            <person name="Murat C."/>
            <person name="Sun H."/>
            <person name="Tunlid A."/>
            <person name="Henrissat B."/>
            <person name="Grigoriev I.V."/>
            <person name="Hibbett D.S."/>
            <person name="Martin F."/>
            <person name="Nordberg H.P."/>
            <person name="Cantor M.N."/>
            <person name="Hua S.X."/>
        </authorList>
    </citation>
    <scope>NUCLEOTIDE SEQUENCE [LARGE SCALE GENOMIC DNA]</scope>
    <source>
        <strain evidence="1 2">F 1598</strain>
    </source>
</reference>
<keyword evidence="2" id="KW-1185">Reference proteome</keyword>